<keyword evidence="1" id="KW-0001">2Fe-2S</keyword>
<name>A0A1M5VCU1_9BURK</name>
<dbReference type="Pfam" id="PF00355">
    <property type="entry name" value="Rieske"/>
    <property type="match status" value="1"/>
</dbReference>
<sequence>MKTAMNSYSVIQEWTAICRVEDIPKLGSRVLRQAGADDIAVFRASDDHIFAVVDRCPHKGGPLSAGLVHGHAVTCPLHGWNINLESGQAQAPDEGCAHKVAVKVEAGQVYLNLSAQG</sequence>
<evidence type="ECO:0000313" key="9">
    <source>
        <dbReference type="Proteomes" id="UP000184226"/>
    </source>
</evidence>
<dbReference type="GO" id="GO:0008942">
    <property type="term" value="F:nitrite reductase [NAD(P)H] activity"/>
    <property type="evidence" value="ECO:0007669"/>
    <property type="project" value="InterPro"/>
</dbReference>
<dbReference type="GO" id="GO:0051537">
    <property type="term" value="F:2 iron, 2 sulfur cluster binding"/>
    <property type="evidence" value="ECO:0007669"/>
    <property type="project" value="UniProtKB-KW"/>
</dbReference>
<evidence type="ECO:0000256" key="3">
    <source>
        <dbReference type="ARBA" id="ARBA00023002"/>
    </source>
</evidence>
<keyword evidence="6" id="KW-0534">Nitrate assimilation</keyword>
<evidence type="ECO:0000313" key="8">
    <source>
        <dbReference type="EMBL" id="SHH73079.1"/>
    </source>
</evidence>
<dbReference type="GO" id="GO:0046872">
    <property type="term" value="F:metal ion binding"/>
    <property type="evidence" value="ECO:0007669"/>
    <property type="project" value="UniProtKB-KW"/>
</dbReference>
<dbReference type="EMBL" id="FQXE01000004">
    <property type="protein sequence ID" value="SHH73079.1"/>
    <property type="molecule type" value="Genomic_DNA"/>
</dbReference>
<dbReference type="InterPro" id="IPR017941">
    <property type="entry name" value="Rieske_2Fe-2S"/>
</dbReference>
<feature type="domain" description="Rieske" evidence="7">
    <location>
        <begin position="14"/>
        <end position="111"/>
    </location>
</feature>
<dbReference type="InterPro" id="IPR012748">
    <property type="entry name" value="Rieske-like_NirD"/>
</dbReference>
<keyword evidence="2" id="KW-0479">Metal-binding</keyword>
<dbReference type="PANTHER" id="PTHR21496">
    <property type="entry name" value="FERREDOXIN-RELATED"/>
    <property type="match status" value="1"/>
</dbReference>
<dbReference type="InterPro" id="IPR036922">
    <property type="entry name" value="Rieske_2Fe-2S_sf"/>
</dbReference>
<dbReference type="STRING" id="658167.SAMN04488135_104335"/>
<dbReference type="PROSITE" id="PS51296">
    <property type="entry name" value="RIESKE"/>
    <property type="match status" value="1"/>
</dbReference>
<accession>A0A1M5VCU1</accession>
<reference evidence="8 9" key="1">
    <citation type="submission" date="2016-11" db="EMBL/GenBank/DDBJ databases">
        <authorList>
            <person name="Jaros S."/>
            <person name="Januszkiewicz K."/>
            <person name="Wedrychowicz H."/>
        </authorList>
    </citation>
    <scope>NUCLEOTIDE SEQUENCE [LARGE SCALE GENOMIC DNA]</scope>
    <source>
        <strain evidence="8 9">CGMCC 1.10190</strain>
    </source>
</reference>
<evidence type="ECO:0000256" key="1">
    <source>
        <dbReference type="ARBA" id="ARBA00022714"/>
    </source>
</evidence>
<dbReference type="Proteomes" id="UP000184226">
    <property type="component" value="Unassembled WGS sequence"/>
</dbReference>
<evidence type="ECO:0000256" key="4">
    <source>
        <dbReference type="ARBA" id="ARBA00023004"/>
    </source>
</evidence>
<evidence type="ECO:0000256" key="6">
    <source>
        <dbReference type="ARBA" id="ARBA00023063"/>
    </source>
</evidence>
<dbReference type="Gene3D" id="2.102.10.10">
    <property type="entry name" value="Rieske [2Fe-2S] iron-sulphur domain"/>
    <property type="match status" value="1"/>
</dbReference>
<keyword evidence="5" id="KW-0411">Iron-sulfur</keyword>
<gene>
    <name evidence="8" type="ORF">SAMN04488135_104335</name>
</gene>
<proteinExistence type="predicted"/>
<dbReference type="NCBIfam" id="TIGR02378">
    <property type="entry name" value="nirD_assim_sml"/>
    <property type="match status" value="1"/>
</dbReference>
<evidence type="ECO:0000256" key="2">
    <source>
        <dbReference type="ARBA" id="ARBA00022723"/>
    </source>
</evidence>
<evidence type="ECO:0000259" key="7">
    <source>
        <dbReference type="PROSITE" id="PS51296"/>
    </source>
</evidence>
<evidence type="ECO:0000256" key="5">
    <source>
        <dbReference type="ARBA" id="ARBA00023014"/>
    </source>
</evidence>
<organism evidence="8 9">
    <name type="scientific">Pollutimonas bauzanensis</name>
    <dbReference type="NCBI Taxonomy" id="658167"/>
    <lineage>
        <taxon>Bacteria</taxon>
        <taxon>Pseudomonadati</taxon>
        <taxon>Pseudomonadota</taxon>
        <taxon>Betaproteobacteria</taxon>
        <taxon>Burkholderiales</taxon>
        <taxon>Alcaligenaceae</taxon>
        <taxon>Pollutimonas</taxon>
    </lineage>
</organism>
<dbReference type="SUPFAM" id="SSF50022">
    <property type="entry name" value="ISP domain"/>
    <property type="match status" value="1"/>
</dbReference>
<keyword evidence="9" id="KW-1185">Reference proteome</keyword>
<dbReference type="CDD" id="cd03530">
    <property type="entry name" value="Rieske_NirD_small_Bacillus"/>
    <property type="match status" value="1"/>
</dbReference>
<dbReference type="AlphaFoldDB" id="A0A1M5VCU1"/>
<keyword evidence="3" id="KW-0560">Oxidoreductase</keyword>
<dbReference type="GO" id="GO:0042128">
    <property type="term" value="P:nitrate assimilation"/>
    <property type="evidence" value="ECO:0007669"/>
    <property type="project" value="UniProtKB-KW"/>
</dbReference>
<protein>
    <submittedName>
        <fullName evidence="8">Nitrite reductase (NADH) small subunit</fullName>
    </submittedName>
</protein>
<dbReference type="PANTHER" id="PTHR21496:SF23">
    <property type="entry name" value="3-PHENYLPROPIONATE_CINNAMIC ACID DIOXYGENASE FERREDOXIN SUBUNIT"/>
    <property type="match status" value="1"/>
</dbReference>
<keyword evidence="4" id="KW-0408">Iron</keyword>